<proteinExistence type="predicted"/>
<comment type="caution">
    <text evidence="1">The sequence shown here is derived from an EMBL/GenBank/DDBJ whole genome shotgun (WGS) entry which is preliminary data.</text>
</comment>
<accession>A0AAV1QZR9</accession>
<dbReference type="Proteomes" id="UP001314170">
    <property type="component" value="Unassembled WGS sequence"/>
</dbReference>
<keyword evidence="2" id="KW-1185">Reference proteome</keyword>
<organism evidence="1 2">
    <name type="scientific">Dovyalis caffra</name>
    <dbReference type="NCBI Taxonomy" id="77055"/>
    <lineage>
        <taxon>Eukaryota</taxon>
        <taxon>Viridiplantae</taxon>
        <taxon>Streptophyta</taxon>
        <taxon>Embryophyta</taxon>
        <taxon>Tracheophyta</taxon>
        <taxon>Spermatophyta</taxon>
        <taxon>Magnoliopsida</taxon>
        <taxon>eudicotyledons</taxon>
        <taxon>Gunneridae</taxon>
        <taxon>Pentapetalae</taxon>
        <taxon>rosids</taxon>
        <taxon>fabids</taxon>
        <taxon>Malpighiales</taxon>
        <taxon>Salicaceae</taxon>
        <taxon>Flacourtieae</taxon>
        <taxon>Dovyalis</taxon>
    </lineage>
</organism>
<evidence type="ECO:0000313" key="2">
    <source>
        <dbReference type="Proteomes" id="UP001314170"/>
    </source>
</evidence>
<name>A0AAV1QZR9_9ROSI</name>
<protein>
    <submittedName>
        <fullName evidence="1">Uncharacterized protein</fullName>
    </submittedName>
</protein>
<dbReference type="EMBL" id="CAWUPB010000851">
    <property type="protein sequence ID" value="CAK7327221.1"/>
    <property type="molecule type" value="Genomic_DNA"/>
</dbReference>
<reference evidence="1 2" key="1">
    <citation type="submission" date="2024-01" db="EMBL/GenBank/DDBJ databases">
        <authorList>
            <person name="Waweru B."/>
        </authorList>
    </citation>
    <scope>NUCLEOTIDE SEQUENCE [LARGE SCALE GENOMIC DNA]</scope>
</reference>
<evidence type="ECO:0000313" key="1">
    <source>
        <dbReference type="EMBL" id="CAK7327221.1"/>
    </source>
</evidence>
<sequence length="95" mass="10669">MGTVEERLQQVQTRKQRTIDGALTDEEVRSPRIEELNMANVFVRKFQSKVLVVLDQLQLDFDIDTAWFSSAAAAFSPSLGSAYNISTSPFHGYSI</sequence>
<gene>
    <name evidence="1" type="ORF">DCAF_LOCUS4928</name>
</gene>
<dbReference type="AlphaFoldDB" id="A0AAV1QZR9"/>